<dbReference type="InterPro" id="IPR024775">
    <property type="entry name" value="DinB-like"/>
</dbReference>
<dbReference type="RefSeq" id="WP_150030747.1">
    <property type="nucleotide sequence ID" value="NZ_VWSH01000001.1"/>
</dbReference>
<dbReference type="SUPFAM" id="SSF109854">
    <property type="entry name" value="DinB/YfiT-like putative metalloenzymes"/>
    <property type="match status" value="1"/>
</dbReference>
<name>A0A5M6CM14_9BACT</name>
<dbReference type="InterPro" id="IPR034660">
    <property type="entry name" value="DinB/YfiT-like"/>
</dbReference>
<keyword evidence="3" id="KW-1185">Reference proteome</keyword>
<evidence type="ECO:0000313" key="3">
    <source>
        <dbReference type="Proteomes" id="UP000323632"/>
    </source>
</evidence>
<reference evidence="2 3" key="1">
    <citation type="submission" date="2019-09" db="EMBL/GenBank/DDBJ databases">
        <title>Genome sequence and assembly of Taibaiella sp.</title>
        <authorList>
            <person name="Chhetri G."/>
        </authorList>
    </citation>
    <scope>NUCLEOTIDE SEQUENCE [LARGE SCALE GENOMIC DNA]</scope>
    <source>
        <strain evidence="2 3">KVB11</strain>
    </source>
</reference>
<dbReference type="Gene3D" id="1.20.120.450">
    <property type="entry name" value="dinb family like domain"/>
    <property type="match status" value="1"/>
</dbReference>
<dbReference type="EMBL" id="VWSH01000001">
    <property type="protein sequence ID" value="KAA5536174.1"/>
    <property type="molecule type" value="Genomic_DNA"/>
</dbReference>
<accession>A0A5M6CM14</accession>
<dbReference type="Proteomes" id="UP000323632">
    <property type="component" value="Unassembled WGS sequence"/>
</dbReference>
<gene>
    <name evidence="2" type="ORF">F0919_00450</name>
</gene>
<proteinExistence type="predicted"/>
<sequence length="167" mass="19278">MTEINLSKQPEIFVKMVLDAWHSKTGQLDKLMSELSDEQLLQEVSPGRNRGIYLLGHLTALADSIFPLLGYEKLAEHMFQPFVLTPDKQTDAIPTIQDVKQDWTRVKTKLAEKMATISANEWFQKHTNVTAEDFEKEPYRNKLNVVLSRVSHVDYHLGQLQFLKPKQ</sequence>
<evidence type="ECO:0000313" key="2">
    <source>
        <dbReference type="EMBL" id="KAA5536174.1"/>
    </source>
</evidence>
<comment type="caution">
    <text evidence="2">The sequence shown here is derived from an EMBL/GenBank/DDBJ whole genome shotgun (WGS) entry which is preliminary data.</text>
</comment>
<organism evidence="2 3">
    <name type="scientific">Taibaiella lutea</name>
    <dbReference type="NCBI Taxonomy" id="2608001"/>
    <lineage>
        <taxon>Bacteria</taxon>
        <taxon>Pseudomonadati</taxon>
        <taxon>Bacteroidota</taxon>
        <taxon>Chitinophagia</taxon>
        <taxon>Chitinophagales</taxon>
        <taxon>Chitinophagaceae</taxon>
        <taxon>Taibaiella</taxon>
    </lineage>
</organism>
<dbReference type="Pfam" id="PF12867">
    <property type="entry name" value="DinB_2"/>
    <property type="match status" value="1"/>
</dbReference>
<feature type="domain" description="DinB-like" evidence="1">
    <location>
        <begin position="27"/>
        <end position="160"/>
    </location>
</feature>
<protein>
    <submittedName>
        <fullName evidence="2">DinB family protein</fullName>
    </submittedName>
</protein>
<evidence type="ECO:0000259" key="1">
    <source>
        <dbReference type="Pfam" id="PF12867"/>
    </source>
</evidence>
<dbReference type="AlphaFoldDB" id="A0A5M6CM14"/>